<evidence type="ECO:0000256" key="5">
    <source>
        <dbReference type="ARBA" id="ARBA00023027"/>
    </source>
</evidence>
<evidence type="ECO:0000256" key="3">
    <source>
        <dbReference type="ARBA" id="ARBA00012007"/>
    </source>
</evidence>
<organism evidence="8 9">
    <name type="scientific">Pomacea canaliculata</name>
    <name type="common">Golden apple snail</name>
    <dbReference type="NCBI Taxonomy" id="400727"/>
    <lineage>
        <taxon>Eukaryota</taxon>
        <taxon>Metazoa</taxon>
        <taxon>Spiralia</taxon>
        <taxon>Lophotrochozoa</taxon>
        <taxon>Mollusca</taxon>
        <taxon>Gastropoda</taxon>
        <taxon>Caenogastropoda</taxon>
        <taxon>Architaenioglossa</taxon>
        <taxon>Ampullarioidea</taxon>
        <taxon>Ampullariidae</taxon>
        <taxon>Pomacea</taxon>
    </lineage>
</organism>
<dbReference type="OrthoDB" id="419694at2759"/>
<dbReference type="AlphaFoldDB" id="A0A2T7NZ16"/>
<feature type="compositionally biased region" description="Basic and acidic residues" evidence="7">
    <location>
        <begin position="12"/>
        <end position="22"/>
    </location>
</feature>
<keyword evidence="5" id="KW-0520">NAD</keyword>
<feature type="region of interest" description="Disordered" evidence="7">
    <location>
        <begin position="1"/>
        <end position="24"/>
    </location>
</feature>
<dbReference type="PANTHER" id="PTHR12684:SF2">
    <property type="entry name" value="TRNA 2'-PHOSPHOTRANSFERASE 1"/>
    <property type="match status" value="1"/>
</dbReference>
<gene>
    <name evidence="8" type="ORF">C0Q70_14093</name>
</gene>
<sequence length="255" mass="28950">MVQESQRINHYSGKERADEKPDQPLTHSAFNGGFLFIDDILRKPKFKRFTTEDIVDVVNTNDKQRFHLETDSITGQLKIRANQGHSLVVPDLELKPITSAEQYSSVIHGTYYKFWESIKRQGLKRMTRTHIHFAAGEPGESGIISGMRNSCDLMIYLDLEKALLSGLQFFLSSNNVILSSGDENGVIAPIFFQKVVDRKTGQNLLQDIAFLDETGKNHYQKVLAESELVLADDLADEVSRQRKARRKKGHESGKR</sequence>
<comment type="function">
    <text evidence="1">Catalyzes the last step of tRNA splicing, the transfer of the splice junction 2'-phosphate from ligated tRNA to NAD to produce ADP-ribose 1''-2'' cyclic phosphate.</text>
</comment>
<dbReference type="GO" id="GO:0000215">
    <property type="term" value="F:tRNA 2'-phosphotransferase activity"/>
    <property type="evidence" value="ECO:0007669"/>
    <property type="project" value="UniProtKB-EC"/>
</dbReference>
<comment type="caution">
    <text evidence="8">The sequence shown here is derived from an EMBL/GenBank/DDBJ whole genome shotgun (WGS) entry which is preliminary data.</text>
</comment>
<evidence type="ECO:0000256" key="1">
    <source>
        <dbReference type="ARBA" id="ARBA00003343"/>
    </source>
</evidence>
<dbReference type="PANTHER" id="PTHR12684">
    <property type="entry name" value="PUTATIVE PHOSPHOTRANSFERASE"/>
    <property type="match status" value="1"/>
</dbReference>
<keyword evidence="4" id="KW-0808">Transferase</keyword>
<evidence type="ECO:0000256" key="6">
    <source>
        <dbReference type="ARBA" id="ARBA00047949"/>
    </source>
</evidence>
<dbReference type="Gene3D" id="3.20.170.30">
    <property type="match status" value="1"/>
</dbReference>
<dbReference type="SUPFAM" id="SSF56399">
    <property type="entry name" value="ADP-ribosylation"/>
    <property type="match status" value="1"/>
</dbReference>
<protein>
    <recommendedName>
        <fullName evidence="3">2'-phosphotransferase</fullName>
        <ecNumber evidence="3">2.7.1.160</ecNumber>
    </recommendedName>
</protein>
<dbReference type="Gene3D" id="1.10.10.970">
    <property type="entry name" value="RNA 2'-phosphotransferase, Tpt1/KptA family, N-terminal domain"/>
    <property type="match status" value="1"/>
</dbReference>
<dbReference type="STRING" id="400727.A0A2T7NZ16"/>
<accession>A0A2T7NZ16</accession>
<keyword evidence="9" id="KW-1185">Reference proteome</keyword>
<reference evidence="8 9" key="1">
    <citation type="submission" date="2018-04" db="EMBL/GenBank/DDBJ databases">
        <title>The genome of golden apple snail Pomacea canaliculata provides insight into stress tolerance and invasive adaptation.</title>
        <authorList>
            <person name="Liu C."/>
            <person name="Liu B."/>
            <person name="Ren Y."/>
            <person name="Zhang Y."/>
            <person name="Wang H."/>
            <person name="Li S."/>
            <person name="Jiang F."/>
            <person name="Yin L."/>
            <person name="Zhang G."/>
            <person name="Qian W."/>
            <person name="Fan W."/>
        </authorList>
    </citation>
    <scope>NUCLEOTIDE SEQUENCE [LARGE SCALE GENOMIC DNA]</scope>
    <source>
        <strain evidence="8">SZHN2017</strain>
        <tissue evidence="8">Muscle</tissue>
    </source>
</reference>
<dbReference type="InterPro" id="IPR002745">
    <property type="entry name" value="Ptrans_KptA/Tpt1"/>
</dbReference>
<dbReference type="Proteomes" id="UP000245119">
    <property type="component" value="Linkage Group LG8"/>
</dbReference>
<comment type="similarity">
    <text evidence="2">Belongs to the KptA/TPT1 family.</text>
</comment>
<comment type="catalytic activity">
    <reaction evidence="6">
        <text>2'-phospho-[ligated tRNA] + NAD(+) = mature tRNA + ADP-alpha-D-ribose 1'',2''-cyclic phosphate + nicotinamide</text>
        <dbReference type="Rhea" id="RHEA:23324"/>
        <dbReference type="Rhea" id="RHEA-COMP:11106"/>
        <dbReference type="Rhea" id="RHEA-COMP:11107"/>
        <dbReference type="ChEBI" id="CHEBI:17154"/>
        <dbReference type="ChEBI" id="CHEBI:57540"/>
        <dbReference type="ChEBI" id="CHEBI:76596"/>
        <dbReference type="ChEBI" id="CHEBI:82883"/>
        <dbReference type="ChEBI" id="CHEBI:85027"/>
        <dbReference type="EC" id="2.7.1.160"/>
    </reaction>
</comment>
<dbReference type="GO" id="GO:0006388">
    <property type="term" value="P:tRNA splicing, via endonucleolytic cleavage and ligation"/>
    <property type="evidence" value="ECO:0007669"/>
    <property type="project" value="TreeGrafter"/>
</dbReference>
<evidence type="ECO:0000256" key="2">
    <source>
        <dbReference type="ARBA" id="ARBA00009836"/>
    </source>
</evidence>
<dbReference type="EC" id="2.7.1.160" evidence="3"/>
<dbReference type="InterPro" id="IPR042080">
    <property type="entry name" value="RNA_2'-PTrans_N"/>
</dbReference>
<name>A0A2T7NZ16_POMCA</name>
<proteinExistence type="inferred from homology"/>
<evidence type="ECO:0000313" key="9">
    <source>
        <dbReference type="Proteomes" id="UP000245119"/>
    </source>
</evidence>
<dbReference type="Pfam" id="PF01885">
    <property type="entry name" value="PTS_2-RNA"/>
    <property type="match status" value="1"/>
</dbReference>
<dbReference type="EMBL" id="PZQS01000008">
    <property type="protein sequence ID" value="PVD26417.1"/>
    <property type="molecule type" value="Genomic_DNA"/>
</dbReference>
<evidence type="ECO:0000256" key="4">
    <source>
        <dbReference type="ARBA" id="ARBA00022679"/>
    </source>
</evidence>
<evidence type="ECO:0000256" key="7">
    <source>
        <dbReference type="SAM" id="MobiDB-lite"/>
    </source>
</evidence>
<evidence type="ECO:0000313" key="8">
    <source>
        <dbReference type="EMBL" id="PVD26417.1"/>
    </source>
</evidence>
<dbReference type="InterPro" id="IPR042081">
    <property type="entry name" value="RNA_2'-PTrans_C"/>
</dbReference>